<comment type="caution">
    <text evidence="7">The sequence shown here is derived from an EMBL/GenBank/DDBJ whole genome shotgun (WGS) entry which is preliminary data.</text>
</comment>
<dbReference type="EMBL" id="SHKX01000012">
    <property type="protein sequence ID" value="RZU45036.1"/>
    <property type="molecule type" value="Genomic_DNA"/>
</dbReference>
<dbReference type="SUPFAM" id="SSF52096">
    <property type="entry name" value="ClpP/crotonase"/>
    <property type="match status" value="1"/>
</dbReference>
<dbReference type="PANTHER" id="PTHR42987">
    <property type="entry name" value="PEPTIDASE S49"/>
    <property type="match status" value="1"/>
</dbReference>
<dbReference type="OrthoDB" id="9764363at2"/>
<gene>
    <name evidence="7" type="ORF">EV700_1843</name>
</gene>
<keyword evidence="4" id="KW-0720">Serine protease</keyword>
<evidence type="ECO:0000256" key="5">
    <source>
        <dbReference type="SAM" id="Phobius"/>
    </source>
</evidence>
<dbReference type="Gene3D" id="6.20.330.10">
    <property type="match status" value="1"/>
</dbReference>
<reference evidence="7 8" key="1">
    <citation type="submission" date="2019-02" db="EMBL/GenBank/DDBJ databases">
        <title>Genomic Encyclopedia of Type Strains, Phase IV (KMG-IV): sequencing the most valuable type-strain genomes for metagenomic binning, comparative biology and taxonomic classification.</title>
        <authorList>
            <person name="Goeker M."/>
        </authorList>
    </citation>
    <scope>NUCLEOTIDE SEQUENCE [LARGE SCALE GENOMIC DNA]</scope>
    <source>
        <strain evidence="7 8">DSM 105135</strain>
    </source>
</reference>
<dbReference type="InterPro" id="IPR029045">
    <property type="entry name" value="ClpP/crotonase-like_dom_sf"/>
</dbReference>
<keyword evidence="5" id="KW-0472">Membrane</keyword>
<keyword evidence="3" id="KW-0378">Hydrolase</keyword>
<dbReference type="Proteomes" id="UP000292423">
    <property type="component" value="Unassembled WGS sequence"/>
</dbReference>
<dbReference type="CDD" id="cd07023">
    <property type="entry name" value="S49_Sppa_N_C"/>
    <property type="match status" value="1"/>
</dbReference>
<protein>
    <submittedName>
        <fullName evidence="7">Protease-4</fullName>
    </submittedName>
</protein>
<dbReference type="AlphaFoldDB" id="A0A4V2G5J3"/>
<dbReference type="RefSeq" id="WP_130412998.1">
    <property type="nucleotide sequence ID" value="NZ_SHKX01000012.1"/>
</dbReference>
<dbReference type="Pfam" id="PF01343">
    <property type="entry name" value="Peptidase_S49"/>
    <property type="match status" value="1"/>
</dbReference>
<keyword evidence="8" id="KW-1185">Reference proteome</keyword>
<keyword evidence="5" id="KW-0812">Transmembrane</keyword>
<name>A0A4V2G5J3_9GAMM</name>
<accession>A0A4V2G5J3</accession>
<dbReference type="InterPro" id="IPR002142">
    <property type="entry name" value="Peptidase_S49"/>
</dbReference>
<evidence type="ECO:0000313" key="8">
    <source>
        <dbReference type="Proteomes" id="UP000292423"/>
    </source>
</evidence>
<evidence type="ECO:0000256" key="3">
    <source>
        <dbReference type="ARBA" id="ARBA00022801"/>
    </source>
</evidence>
<organism evidence="7 8">
    <name type="scientific">Fluviicoccus keumensis</name>
    <dbReference type="NCBI Taxonomy" id="1435465"/>
    <lineage>
        <taxon>Bacteria</taxon>
        <taxon>Pseudomonadati</taxon>
        <taxon>Pseudomonadota</taxon>
        <taxon>Gammaproteobacteria</taxon>
        <taxon>Moraxellales</taxon>
        <taxon>Moraxellaceae</taxon>
        <taxon>Fluviicoccus</taxon>
    </lineage>
</organism>
<comment type="similarity">
    <text evidence="1">Belongs to the peptidase S49 family.</text>
</comment>
<dbReference type="GO" id="GO:0006508">
    <property type="term" value="P:proteolysis"/>
    <property type="evidence" value="ECO:0007669"/>
    <property type="project" value="UniProtKB-KW"/>
</dbReference>
<evidence type="ECO:0000256" key="2">
    <source>
        <dbReference type="ARBA" id="ARBA00022670"/>
    </source>
</evidence>
<dbReference type="Gene3D" id="3.90.226.10">
    <property type="entry name" value="2-enoyl-CoA Hydratase, Chain A, domain 1"/>
    <property type="match status" value="1"/>
</dbReference>
<evidence type="ECO:0000313" key="7">
    <source>
        <dbReference type="EMBL" id="RZU45036.1"/>
    </source>
</evidence>
<keyword evidence="2 7" id="KW-0645">Protease</keyword>
<feature type="domain" description="Peptidase S49" evidence="6">
    <location>
        <begin position="135"/>
        <end position="281"/>
    </location>
</feature>
<proteinExistence type="inferred from homology"/>
<evidence type="ECO:0000256" key="4">
    <source>
        <dbReference type="ARBA" id="ARBA00022825"/>
    </source>
</evidence>
<keyword evidence="5" id="KW-1133">Transmembrane helix</keyword>
<dbReference type="InterPro" id="IPR047272">
    <property type="entry name" value="S49_SppA_C"/>
</dbReference>
<dbReference type="GO" id="GO:0008236">
    <property type="term" value="F:serine-type peptidase activity"/>
    <property type="evidence" value="ECO:0007669"/>
    <property type="project" value="UniProtKB-KW"/>
</dbReference>
<sequence>MSEWPSPPKAGKEWEILEKAVMASVEEQKRARRWGIFFKLVTLLYVLIFLSLIFSSGSRHGGSKVEGAVDHTAVVEIRGEIADGADANADDIIDGLREAFEAKHSKAIILSINSPGGSPVQSAYVYDEIRKLQAEHKNKKVYAVISDLGASGAYYIAAAADQIYVSPASLVGSIGVIMPGVGVQGLLQKVGVEDRTMTAGQHKAIMNPMAPVSPEEKAHVQKMLNTIHQQFISAVKQGRGQRLKETPDMFSGLFWTGQQAVEMGLADGFGSVKSVAKQAGAEELVDYTAEKSPMDSLIRKLGASMGESIAAKLDLGGGLQLR</sequence>
<evidence type="ECO:0000259" key="6">
    <source>
        <dbReference type="Pfam" id="PF01343"/>
    </source>
</evidence>
<dbReference type="InterPro" id="IPR004635">
    <property type="entry name" value="Pept_S49_SppA"/>
</dbReference>
<dbReference type="PANTHER" id="PTHR42987:SF8">
    <property type="entry name" value="PROTEINASE"/>
    <property type="match status" value="1"/>
</dbReference>
<evidence type="ECO:0000256" key="1">
    <source>
        <dbReference type="ARBA" id="ARBA00008683"/>
    </source>
</evidence>
<feature type="transmembrane region" description="Helical" evidence="5">
    <location>
        <begin position="36"/>
        <end position="54"/>
    </location>
</feature>
<dbReference type="NCBIfam" id="TIGR00706">
    <property type="entry name" value="SppA_dom"/>
    <property type="match status" value="1"/>
</dbReference>